<evidence type="ECO:0000256" key="3">
    <source>
        <dbReference type="PROSITE-ProRule" id="PRU00284"/>
    </source>
</evidence>
<feature type="domain" description="HAMP" evidence="6">
    <location>
        <begin position="208"/>
        <end position="261"/>
    </location>
</feature>
<dbReference type="AlphaFoldDB" id="F7NDS3"/>
<proteinExistence type="inferred from homology"/>
<dbReference type="STRING" id="1009370.ALO_00900"/>
<keyword evidence="1 3" id="KW-0807">Transducer</keyword>
<dbReference type="Pfam" id="PF00015">
    <property type="entry name" value="MCPsignal"/>
    <property type="match status" value="1"/>
</dbReference>
<dbReference type="InterPro" id="IPR003660">
    <property type="entry name" value="HAMP_dom"/>
</dbReference>
<dbReference type="PANTHER" id="PTHR32089">
    <property type="entry name" value="METHYL-ACCEPTING CHEMOTAXIS PROTEIN MCPB"/>
    <property type="match status" value="1"/>
</dbReference>
<feature type="transmembrane region" description="Helical" evidence="4">
    <location>
        <begin position="186"/>
        <end position="206"/>
    </location>
</feature>
<dbReference type="eggNOG" id="COG0840">
    <property type="taxonomic scope" value="Bacteria"/>
</dbReference>
<dbReference type="RefSeq" id="WP_004091835.1">
    <property type="nucleotide sequence ID" value="NZ_AFGF01000012.1"/>
</dbReference>
<dbReference type="GO" id="GO:0007165">
    <property type="term" value="P:signal transduction"/>
    <property type="evidence" value="ECO:0007669"/>
    <property type="project" value="UniProtKB-KW"/>
</dbReference>
<evidence type="ECO:0000256" key="1">
    <source>
        <dbReference type="ARBA" id="ARBA00023224"/>
    </source>
</evidence>
<gene>
    <name evidence="7" type="ORF">ALO_00900</name>
</gene>
<dbReference type="PROSITE" id="PS50885">
    <property type="entry name" value="HAMP"/>
    <property type="match status" value="1"/>
</dbReference>
<dbReference type="GO" id="GO:0016020">
    <property type="term" value="C:membrane"/>
    <property type="evidence" value="ECO:0007669"/>
    <property type="project" value="InterPro"/>
</dbReference>
<dbReference type="InterPro" id="IPR004089">
    <property type="entry name" value="MCPsignal_dom"/>
</dbReference>
<dbReference type="EMBL" id="AFGF01000012">
    <property type="protein sequence ID" value="EGO65794.1"/>
    <property type="molecule type" value="Genomic_DNA"/>
</dbReference>
<evidence type="ECO:0000259" key="5">
    <source>
        <dbReference type="PROSITE" id="PS50111"/>
    </source>
</evidence>
<dbReference type="GO" id="GO:0004888">
    <property type="term" value="F:transmembrane signaling receptor activity"/>
    <property type="evidence" value="ECO:0007669"/>
    <property type="project" value="InterPro"/>
</dbReference>
<keyword evidence="4" id="KW-1133">Transmembrane helix</keyword>
<dbReference type="InterPro" id="IPR004090">
    <property type="entry name" value="Chemotax_Me-accpt_rcpt"/>
</dbReference>
<dbReference type="SMART" id="SM00283">
    <property type="entry name" value="MA"/>
    <property type="match status" value="1"/>
</dbReference>
<feature type="transmembrane region" description="Helical" evidence="4">
    <location>
        <begin position="7"/>
        <end position="33"/>
    </location>
</feature>
<dbReference type="SUPFAM" id="SSF58104">
    <property type="entry name" value="Methyl-accepting chemotaxis protein (MCP) signaling domain"/>
    <property type="match status" value="1"/>
</dbReference>
<keyword evidence="4" id="KW-0472">Membrane</keyword>
<evidence type="ECO:0000256" key="4">
    <source>
        <dbReference type="SAM" id="Phobius"/>
    </source>
</evidence>
<comment type="similarity">
    <text evidence="2">Belongs to the methyl-accepting chemotaxis (MCP) protein family.</text>
</comment>
<evidence type="ECO:0000313" key="7">
    <source>
        <dbReference type="EMBL" id="EGO65794.1"/>
    </source>
</evidence>
<dbReference type="Proteomes" id="UP000003240">
    <property type="component" value="Unassembled WGS sequence"/>
</dbReference>
<dbReference type="GO" id="GO:0006935">
    <property type="term" value="P:chemotaxis"/>
    <property type="evidence" value="ECO:0007669"/>
    <property type="project" value="InterPro"/>
</dbReference>
<feature type="domain" description="Methyl-accepting transducer" evidence="5">
    <location>
        <begin position="280"/>
        <end position="516"/>
    </location>
</feature>
<dbReference type="PRINTS" id="PR00260">
    <property type="entry name" value="CHEMTRNSDUCR"/>
</dbReference>
<dbReference type="Gene3D" id="1.10.287.950">
    <property type="entry name" value="Methyl-accepting chemotaxis protein"/>
    <property type="match status" value="1"/>
</dbReference>
<dbReference type="CDD" id="cd11386">
    <property type="entry name" value="MCP_signal"/>
    <property type="match status" value="1"/>
</dbReference>
<evidence type="ECO:0000313" key="8">
    <source>
        <dbReference type="Proteomes" id="UP000003240"/>
    </source>
</evidence>
<reference evidence="7 8" key="1">
    <citation type="journal article" date="2011" name="EMBO J.">
        <title>Structural diversity of bacterial flagellar motors.</title>
        <authorList>
            <person name="Chen S."/>
            <person name="Beeby M."/>
            <person name="Murphy G.E."/>
            <person name="Leadbetter J.R."/>
            <person name="Hendrixson D.R."/>
            <person name="Briegel A."/>
            <person name="Li Z."/>
            <person name="Shi J."/>
            <person name="Tocheva E.I."/>
            <person name="Muller A."/>
            <person name="Dobro M.J."/>
            <person name="Jensen G.J."/>
        </authorList>
    </citation>
    <scope>NUCLEOTIDE SEQUENCE [LARGE SCALE GENOMIC DNA]</scope>
    <source>
        <strain evidence="7 8">DSM 6540</strain>
    </source>
</reference>
<name>F7NDS3_9FIRM</name>
<dbReference type="OrthoDB" id="1673594at2"/>
<dbReference type="PROSITE" id="PS50111">
    <property type="entry name" value="CHEMOTAXIS_TRANSDUC_2"/>
    <property type="match status" value="1"/>
</dbReference>
<accession>F7NDS3</accession>
<organism evidence="7 8">
    <name type="scientific">Acetonema longum DSM 6540</name>
    <dbReference type="NCBI Taxonomy" id="1009370"/>
    <lineage>
        <taxon>Bacteria</taxon>
        <taxon>Bacillati</taxon>
        <taxon>Bacillota</taxon>
        <taxon>Negativicutes</taxon>
        <taxon>Acetonemataceae</taxon>
        <taxon>Acetonema</taxon>
    </lineage>
</organism>
<evidence type="ECO:0000256" key="2">
    <source>
        <dbReference type="ARBA" id="ARBA00029447"/>
    </source>
</evidence>
<comment type="caution">
    <text evidence="7">The sequence shown here is derived from an EMBL/GenBank/DDBJ whole genome shotgun (WGS) entry which is preliminary data.</text>
</comment>
<evidence type="ECO:0000259" key="6">
    <source>
        <dbReference type="PROSITE" id="PS50885"/>
    </source>
</evidence>
<protein>
    <submittedName>
        <fullName evidence="7">Methyl-accepting chemotaxis protein</fullName>
    </submittedName>
</protein>
<dbReference type="Gene3D" id="6.10.340.10">
    <property type="match status" value="1"/>
</dbReference>
<keyword evidence="4" id="KW-0812">Transmembrane</keyword>
<keyword evidence="8" id="KW-1185">Reference proteome</keyword>
<sequence>MVQRKRFSLLLQVLGMYLLIIVLFVSSAIFSIYNFKVISAEIKDVSTHTVPRMIMVKETHRLFSNALLNMRGLLLYGGGSTYEAGYRKDIGSALNEIEKLVETSTQESTRNQSEKLLREIREYQAFGDRIIRAQKANAANLAELTAQGRFLVDTINADFDKMSEIQVRFFDTKTEGMNQHIAAAEGIVTVVSFVISVLSMILAFIYSKNLIKRISELNKVIEQTGQLDLTPSSYKSSMNDEINDMLVCLETMRMQVRETVAHVQSSSSTLAAACEELTVMTEEFSRSIDSVAGNVTDMAGSATASAASITDISATIQEVSASAEEMSAGAAQIDKTAQTAVTESQTGMNLLEEVVNQNEVIANSMGKMQDATLALNTSSEQIKRIISVISNIAGQTNLLALNAAIEAARAGEAGRGFAVVAEEVRRLAEQSEGSTKEIASIIHSISTEINNITAISSATSVETGKGKEVAFHTQKGFQKIIDQLERIGLSIKEMSRSAEEITQGTQGVAGSVQAVSETASATSGKTQNVAAVTEEQAATMTEIARNVDRLAELAIQMNEKASQFRV</sequence>
<dbReference type="PANTHER" id="PTHR32089:SF112">
    <property type="entry name" value="LYSOZYME-LIKE PROTEIN-RELATED"/>
    <property type="match status" value="1"/>
</dbReference>